<feature type="compositionally biased region" description="Acidic residues" evidence="1">
    <location>
        <begin position="248"/>
        <end position="261"/>
    </location>
</feature>
<proteinExistence type="predicted"/>
<evidence type="ECO:0000256" key="1">
    <source>
        <dbReference type="SAM" id="MobiDB-lite"/>
    </source>
</evidence>
<accession>A0AAN6G7V9</accession>
<dbReference type="EMBL" id="JAPDMQ010000378">
    <property type="protein sequence ID" value="KAK0525861.1"/>
    <property type="molecule type" value="Genomic_DNA"/>
</dbReference>
<evidence type="ECO:0000313" key="2">
    <source>
        <dbReference type="EMBL" id="KAK0525861.1"/>
    </source>
</evidence>
<reference evidence="2" key="1">
    <citation type="journal article" date="2023" name="PhytoFront">
        <title>Draft Genome Resources of Seven Strains of Tilletia horrida, Causal Agent of Kernel Smut of Rice.</title>
        <authorList>
            <person name="Khanal S."/>
            <person name="Antony Babu S."/>
            <person name="Zhou X.G."/>
        </authorList>
    </citation>
    <scope>NUCLEOTIDE SEQUENCE</scope>
    <source>
        <strain evidence="2">TX3</strain>
    </source>
</reference>
<feature type="compositionally biased region" description="Basic and acidic residues" evidence="1">
    <location>
        <begin position="228"/>
        <end position="237"/>
    </location>
</feature>
<organism evidence="2 3">
    <name type="scientific">Tilletia horrida</name>
    <dbReference type="NCBI Taxonomy" id="155126"/>
    <lineage>
        <taxon>Eukaryota</taxon>
        <taxon>Fungi</taxon>
        <taxon>Dikarya</taxon>
        <taxon>Basidiomycota</taxon>
        <taxon>Ustilaginomycotina</taxon>
        <taxon>Exobasidiomycetes</taxon>
        <taxon>Tilletiales</taxon>
        <taxon>Tilletiaceae</taxon>
        <taxon>Tilletia</taxon>
    </lineage>
</organism>
<evidence type="ECO:0000313" key="3">
    <source>
        <dbReference type="Proteomes" id="UP001176521"/>
    </source>
</evidence>
<feature type="compositionally biased region" description="Acidic residues" evidence="1">
    <location>
        <begin position="273"/>
        <end position="289"/>
    </location>
</feature>
<name>A0AAN6G7V9_9BASI</name>
<gene>
    <name evidence="2" type="ORF">OC842_005378</name>
</gene>
<feature type="region of interest" description="Disordered" evidence="1">
    <location>
        <begin position="149"/>
        <end position="350"/>
    </location>
</feature>
<keyword evidence="3" id="KW-1185">Reference proteome</keyword>
<protein>
    <submittedName>
        <fullName evidence="2">Uncharacterized protein</fullName>
    </submittedName>
</protein>
<dbReference type="Proteomes" id="UP001176521">
    <property type="component" value="Unassembled WGS sequence"/>
</dbReference>
<sequence length="350" mass="38202">MSTVEEHQRARLTQWLAEIGRRQGDGHRLPDGRLGAIYDHLIWMCNKVHLSYHKRIELFFDWARRRLDSASSSAWDKDDLLLFADALIEYGQHVLPDVDEEMRENLEDLDRFRSRPCKVGAHLPFPYPEDAALRYTTPMVRDCRYCGVPASSTPEPQVSDAGLDSQGSWTADEAEGGAPRSGATAVSASAPGNDHNGLPAPQDRGEDAAEETAGQSRMGAVVGGKNDGSSKARREVLGKVQMSAVISDDSDELKDELEDELYGLQTGGNSPDDGADGYEGSDELSDLEDTPQGGDADRDPVANGFDDANKDVNGAKELAPSHVPPPSKRPRQESPDDPLGYGRPLRRPKP</sequence>
<comment type="caution">
    <text evidence="2">The sequence shown here is derived from an EMBL/GenBank/DDBJ whole genome shotgun (WGS) entry which is preliminary data.</text>
</comment>
<dbReference type="AlphaFoldDB" id="A0AAN6G7V9"/>